<reference evidence="1 2" key="1">
    <citation type="submission" date="2016-11" db="EMBL/GenBank/DDBJ databases">
        <authorList>
            <person name="Jaros S."/>
            <person name="Januszkiewicz K."/>
            <person name="Wedrychowicz H."/>
        </authorList>
    </citation>
    <scope>NUCLEOTIDE SEQUENCE [LARGE SCALE GENOMIC DNA]</scope>
    <source>
        <strain evidence="1 2">HD4</strain>
    </source>
</reference>
<accession>A0A1M6WPS0</accession>
<proteinExistence type="predicted"/>
<dbReference type="RefSeq" id="WP_256625927.1">
    <property type="nucleotide sequence ID" value="NZ_FRBC01000027.1"/>
</dbReference>
<dbReference type="PANTHER" id="PTHR46889:SF4">
    <property type="entry name" value="TRANSPOSASE INSO FOR INSERTION SEQUENCE ELEMENT IS911B-RELATED"/>
    <property type="match status" value="1"/>
</dbReference>
<sequence>MKFLAQKLSDGKGNRNIAHFCRWLSVSRQGFYKFLNKSERPWKHAGIAKEIQDIIAEDEWNDSYGKQRILEALQLKHPDGGLPSITTIYRIMKQMGIIHKPKKKPNGITKADKNARKSDDLLQRNFLADAPFTKCVTDMTEIPVRLPCCHEAARLYSKHEQRWRPLP</sequence>
<dbReference type="Proteomes" id="UP000184263">
    <property type="component" value="Unassembled WGS sequence"/>
</dbReference>
<evidence type="ECO:0000313" key="1">
    <source>
        <dbReference type="EMBL" id="SHK95636.1"/>
    </source>
</evidence>
<organism evidence="1 2">
    <name type="scientific">Selenomonas ruminantium</name>
    <dbReference type="NCBI Taxonomy" id="971"/>
    <lineage>
        <taxon>Bacteria</taxon>
        <taxon>Bacillati</taxon>
        <taxon>Bacillota</taxon>
        <taxon>Negativicutes</taxon>
        <taxon>Selenomonadales</taxon>
        <taxon>Selenomonadaceae</taxon>
        <taxon>Selenomonas</taxon>
    </lineage>
</organism>
<gene>
    <name evidence="1" type="ORF">SAMN05216582_12713</name>
</gene>
<dbReference type="EMBL" id="FRBC01000027">
    <property type="protein sequence ID" value="SHK95636.1"/>
    <property type="molecule type" value="Genomic_DNA"/>
</dbReference>
<dbReference type="AlphaFoldDB" id="A0A1M6WPS0"/>
<dbReference type="InterPro" id="IPR050900">
    <property type="entry name" value="Transposase_IS3/IS150/IS904"/>
</dbReference>
<name>A0A1M6WPS0_SELRU</name>
<evidence type="ECO:0000313" key="2">
    <source>
        <dbReference type="Proteomes" id="UP000184263"/>
    </source>
</evidence>
<dbReference type="PANTHER" id="PTHR46889">
    <property type="entry name" value="TRANSPOSASE INSF FOR INSERTION SEQUENCE IS3B-RELATED"/>
    <property type="match status" value="1"/>
</dbReference>
<protein>
    <submittedName>
        <fullName evidence="1">HTH-like domain-containing protein</fullName>
    </submittedName>
</protein>